<dbReference type="Proteomes" id="UP000006731">
    <property type="component" value="Chromosome"/>
</dbReference>
<organism evidence="1 2">
    <name type="scientific">Bacteroides fragilis (strain ATCC 25285 / DSM 2151 / CCUG 4856 / JCM 11019 / LMG 10263 / NCTC 9343 / Onslow / VPI 2553 / EN-2)</name>
    <dbReference type="NCBI Taxonomy" id="272559"/>
    <lineage>
        <taxon>Bacteria</taxon>
        <taxon>Pseudomonadati</taxon>
        <taxon>Bacteroidota</taxon>
        <taxon>Bacteroidia</taxon>
        <taxon>Bacteroidales</taxon>
        <taxon>Bacteroidaceae</taxon>
        <taxon>Bacteroides</taxon>
    </lineage>
</organism>
<protein>
    <recommendedName>
        <fullName evidence="3">37-kD nucleoid-associated bacterial protein</fullName>
    </recommendedName>
</protein>
<proteinExistence type="predicted"/>
<dbReference type="EMBL" id="CR626927">
    <property type="protein sequence ID" value="CAH08974.1"/>
    <property type="molecule type" value="Genomic_DNA"/>
</dbReference>
<evidence type="ECO:0000313" key="2">
    <source>
        <dbReference type="Proteomes" id="UP000006731"/>
    </source>
</evidence>
<keyword evidence="2" id="KW-1185">Reference proteome</keyword>
<dbReference type="eggNOG" id="ENOG5030NDB">
    <property type="taxonomic scope" value="Bacteria"/>
</dbReference>
<dbReference type="KEGG" id="bfs:BF9343_3193"/>
<name>Q5LAA0_BACFN</name>
<reference evidence="1 2" key="1">
    <citation type="journal article" date="2005" name="Science">
        <title>Extensive DNA inversions in the B. fragilis genome control variable gene expression.</title>
        <authorList>
            <person name="Cerdeno-Tarraga A.M."/>
            <person name="Patrick S."/>
            <person name="Crosmann L."/>
            <person name="Blakely G."/>
            <person name="Abratt V."/>
            <person name="Lennard N."/>
            <person name="Duerden B."/>
            <person name="Poxton I."/>
            <person name="Harris B."/>
            <person name="Quail M.A."/>
            <person name="Barron A."/>
            <person name="Clarck L."/>
            <person name="Corton C."/>
            <person name="Doggett J."/>
            <person name="Holden M.T.G."/>
            <person name="Larke N."/>
            <person name="Line A."/>
            <person name="Lord A."/>
            <person name="Norbertczak H."/>
            <person name="Ormond D."/>
            <person name="Price C."/>
            <person name="Rabbinowitsch E."/>
            <person name="Woodward J."/>
            <person name="Barrel B.G."/>
            <person name="Parkhill J."/>
        </authorList>
    </citation>
    <scope>NUCLEOTIDE SEQUENCE [LARGE SCALE GENOMIC DNA]</scope>
    <source>
        <strain evidence="2">ATCC 25285 / DSM 2151 / CCUG 4856 / JCM 11019 / LMG 10263 / NCTC 9343 / Onslow / VPI 2553 / EN-2</strain>
    </source>
</reference>
<sequence length="343" mass="40108">MLMNIRKAFLHHIEQSLNTIDAVDLTEHYSDIEPIVQSILNEIFSGKNKRACLIPPDNRLLSAIVEGIENDIVEIQNSSVTISAERLLRKEKDAQELYGSITQIPKGSLFHLLVEDDGKTYFIITKTDHDKFLDERELLTRRGIPLNKKTYKSFFCEIVDNQLINAFIYDPSGRSARYWWEGYLDVQLCNSDAKNTEKVLTHLIDKIIFSVKVKSPDDYRVLRDNTIYYFRSHEEFNLSEYLQHVWEHYTPILEGLSLDRCKDKVNKMSENKNFDTSFSIIPASINRRVKRNIPLSPKLKLQIDDMSFQEEKSLIIPLKNEDGKWIQIKTDSGYDYFKRNETD</sequence>
<dbReference type="HOGENOM" id="CLU_068255_0_0_10"/>
<accession>Q5LAA0</accession>
<gene>
    <name evidence="1" type="ORF">BF9343_3193</name>
</gene>
<evidence type="ECO:0000313" key="1">
    <source>
        <dbReference type="EMBL" id="CAH08974.1"/>
    </source>
</evidence>
<dbReference type="AlphaFoldDB" id="Q5LAA0"/>
<dbReference type="BioCyc" id="BFRA272559:G1GHZ-3485-MONOMER"/>
<evidence type="ECO:0008006" key="3">
    <source>
        <dbReference type="Google" id="ProtNLM"/>
    </source>
</evidence>
<dbReference type="PaxDb" id="272559-BF9343_3193"/>